<sequence length="1929" mass="213989">MLIPTTTISSVTTCCPSFQTSQERLSLETAEESMEPKLKEIVEGDNSPSSLGGRSDLAWRCSQFEIPISSSSMDNWNGVGTSMAFSPSELQVSSLQRHRKGGRLVPGAGAGPECIMSDDESLLDVGQVGSSPLDVQLKIPERAADGHSLSNLNDEEVPLDHISALSEEPPSTRVKLMCSFGGKILPRPSDGRLRYVGGETRIVAVHRDIRYQELMLKMTELYGVALTLKYQLPGEDLDALVSVSSDEDLENMMEEYDRLEAGDGMSRLRIFLFSAAEHEIAHVGDSLGDFKNSERRYVDAVNGVVETSREHSDIGIQGGAVLGVEDLIGLDSADTSRYLRVEDSLPVPMMVAQVSHEVIKQLQVPVSLPFTSLQSVSNPSSAPPSAPSSPSFLPRPSQMKQPSVLDLSSQYLHDQVTKVNVHPYANFSADLKYQEVEFSSSPPLPGANVPEFHYESRRTADSFVPVQRELHPSGFHHDNSFRGDQQHVGDNLISRVGSQGKFVRAQEHHLELPLNMRVENRSDMQQLPDISSQKEYQRLVLQQPQQLPLPQHAQGNHADSHFRAEQRRFSDSLMPRVNSYGKLSRLQEQYVDPRPSSVLTDNRPETHHFQEVLSAQIEQQKLFHQQQAQLQQQSGLLQEKAVREQRHLSESLMPRVGSHGKLAHMQDQHLDNSSPTMLADNRPDGQQVPEKLQQIDLQRLVLQSQQQQQQLQQPPGIYQENTIRTEQRQLGESVLPRVGSHGKLTRLQEQHLDPQPSIGLAESRRTSQQMPEMLPQSELQRAAIQHQLLPWPHTIDAQHDNHRRPERLPLSYSDHGHSHQQAVQQHSLIHQLHYHSIQALMHDALNRQAEQPHHQDDSFSSHYQVANQDALNRQVEQPHHQDDAFSGHLIHRSVSSQAVSSHASHVMPSASAYHAGSDPSSPRLNYRETPQRQAAPILHAHRPYNGPLLVDQQYGRRPHVYDPLNRAFRLSKSPPRYRDVDDHAMWQHPQQVMGNLESSKQDQAPNIQLPYDGASAQYSEVLARSGVSHYVGPFEEGPAAFQDNCDAMEMKRQMAHGKDPAKVLLSGQQYYHFSPMNSRREYQDQLSPNLEQVSIHGRYHERQETGQDRSSLHRVCERDDSRLNLIERAWKGQTEYRESELRFDLGVNGQRDLQEVRYSPCVPEDSGNTYAFEDPYLTLQKRSDSNEILLGSAFQLNTAMQQHVDMSMHSVGIGRSFAMNSSQTAPLYAEISNQTEHISPPTVVRTGESLQDFKIVASSSEQNYGEHMLSITGPLPASFTRLSNGSSEPVYVDQLISKSSCLPSTMETSKNVMLLEANQEVPPSGGTIDSMKVEVTEQSQHFLRDSGGTGFRVKDDLGKLSSNKNSDVLHVQGKTSGTVPALQELPVSPVENPILLDGNMSSSPSLIQSTNEDEPLPGTAFQLKSISANSLVATSTTPIAKSSQSGSLMCSLGHSSMTLDTEGAPLSNNQHRDSQLASTKSILPPVDVAGAAIDLGHIFPPGISGRSLSAIQMSATRDLAENMASSILGSQEISCKDVTEGLVETEICGEEEALSAGGQKPVIRPSLPKQEQGNAQTPVDADVFPIEEPDGHLAQVREGTAEHNLITKEIFAQAVERRPGDVNNKDEVKKSRGDAASAEAEAIARGLQTIRNADLEEIRELGSGTFGTVYYGKWRGSDVAIKRIKASCFAGRPAERERLIADFWKEACTLSQLHHPNVVAFYGVVPDGPGGTLATVTEYMVNGSLKQVLQKKDRTIDRRKRLLIAMDAAFGMEYLHGKNIVHFDLKCENLLVNMRDPHRPICKVGDLGLSKVKHQTMVSGGVRGTLPWMAPELLNGNSSLVTEKVDIFSFGIVMWELLTGEEPYANMHYGAIIGGIVNNTLRPPIPNWCDPGWRSLMERCWAPDHANRPSFSEIANELRAMTASVQTKS</sequence>
<proteinExistence type="predicted"/>
<organism evidence="1 2">
    <name type="scientific">Diphasiastrum complanatum</name>
    <name type="common">Issler's clubmoss</name>
    <name type="synonym">Lycopodium complanatum</name>
    <dbReference type="NCBI Taxonomy" id="34168"/>
    <lineage>
        <taxon>Eukaryota</taxon>
        <taxon>Viridiplantae</taxon>
        <taxon>Streptophyta</taxon>
        <taxon>Embryophyta</taxon>
        <taxon>Tracheophyta</taxon>
        <taxon>Lycopodiopsida</taxon>
        <taxon>Lycopodiales</taxon>
        <taxon>Lycopodiaceae</taxon>
        <taxon>Lycopodioideae</taxon>
        <taxon>Diphasiastrum</taxon>
    </lineage>
</organism>
<keyword evidence="2" id="KW-1185">Reference proteome</keyword>
<protein>
    <submittedName>
        <fullName evidence="1">Uncharacterized protein</fullName>
    </submittedName>
</protein>
<reference evidence="2" key="1">
    <citation type="journal article" date="2024" name="Proc. Natl. Acad. Sci. U.S.A.">
        <title>Extraordinary preservation of gene collinearity over three hundred million years revealed in homosporous lycophytes.</title>
        <authorList>
            <person name="Li C."/>
            <person name="Wickell D."/>
            <person name="Kuo L.Y."/>
            <person name="Chen X."/>
            <person name="Nie B."/>
            <person name="Liao X."/>
            <person name="Peng D."/>
            <person name="Ji J."/>
            <person name="Jenkins J."/>
            <person name="Williams M."/>
            <person name="Shu S."/>
            <person name="Plott C."/>
            <person name="Barry K."/>
            <person name="Rajasekar S."/>
            <person name="Grimwood J."/>
            <person name="Han X."/>
            <person name="Sun S."/>
            <person name="Hou Z."/>
            <person name="He W."/>
            <person name="Dai G."/>
            <person name="Sun C."/>
            <person name="Schmutz J."/>
            <person name="Leebens-Mack J.H."/>
            <person name="Li F.W."/>
            <person name="Wang L."/>
        </authorList>
    </citation>
    <scope>NUCLEOTIDE SEQUENCE [LARGE SCALE GENOMIC DNA]</scope>
    <source>
        <strain evidence="2">cv. PW_Plant_1</strain>
    </source>
</reference>
<comment type="caution">
    <text evidence="1">The sequence shown here is derived from an EMBL/GenBank/DDBJ whole genome shotgun (WGS) entry which is preliminary data.</text>
</comment>
<evidence type="ECO:0000313" key="1">
    <source>
        <dbReference type="EMBL" id="KAJ7540791.1"/>
    </source>
</evidence>
<dbReference type="EMBL" id="CM055101">
    <property type="protein sequence ID" value="KAJ7540791.1"/>
    <property type="molecule type" value="Genomic_DNA"/>
</dbReference>
<evidence type="ECO:0000313" key="2">
    <source>
        <dbReference type="Proteomes" id="UP001162992"/>
    </source>
</evidence>
<dbReference type="Proteomes" id="UP001162992">
    <property type="component" value="Chromosome 10"/>
</dbReference>
<accession>A0ACC2CFG6</accession>
<gene>
    <name evidence="1" type="ORF">O6H91_10G031000</name>
</gene>
<name>A0ACC2CFG6_DIPCM</name>